<gene>
    <name evidence="1" type="ORF">ESP62_019265</name>
</gene>
<dbReference type="AlphaFoldDB" id="A0A641AGN0"/>
<evidence type="ECO:0000313" key="1">
    <source>
        <dbReference type="EMBL" id="KAA1372229.1"/>
    </source>
</evidence>
<name>A0A641AGN0_9ACTN</name>
<comment type="caution">
    <text evidence="1">The sequence shown here is derived from an EMBL/GenBank/DDBJ whole genome shotgun (WGS) entry which is preliminary data.</text>
</comment>
<protein>
    <submittedName>
        <fullName evidence="1">Uncharacterized protein</fullName>
    </submittedName>
</protein>
<dbReference type="EMBL" id="SDPP02000008">
    <property type="protein sequence ID" value="KAA1372229.1"/>
    <property type="molecule type" value="Genomic_DNA"/>
</dbReference>
<organism evidence="1 2">
    <name type="scientific">Aeromicrobium fastidiosum</name>
    <dbReference type="NCBI Taxonomy" id="52699"/>
    <lineage>
        <taxon>Bacteria</taxon>
        <taxon>Bacillati</taxon>
        <taxon>Actinomycetota</taxon>
        <taxon>Actinomycetes</taxon>
        <taxon>Propionibacteriales</taxon>
        <taxon>Nocardioidaceae</taxon>
        <taxon>Aeromicrobium</taxon>
    </lineage>
</organism>
<dbReference type="OrthoDB" id="4286217at2"/>
<dbReference type="Proteomes" id="UP001515100">
    <property type="component" value="Unassembled WGS sequence"/>
</dbReference>
<proteinExistence type="predicted"/>
<evidence type="ECO:0000313" key="2">
    <source>
        <dbReference type="Proteomes" id="UP001515100"/>
    </source>
</evidence>
<accession>A0A641AGN0</accession>
<keyword evidence="2" id="KW-1185">Reference proteome</keyword>
<reference evidence="1" key="1">
    <citation type="submission" date="2019-09" db="EMBL/GenBank/DDBJ databases">
        <authorList>
            <person name="Li J."/>
        </authorList>
    </citation>
    <scope>NUCLEOTIDE SEQUENCE [LARGE SCALE GENOMIC DNA]</scope>
    <source>
        <strain evidence="1">NRBC 14897</strain>
    </source>
</reference>
<sequence length="96" mass="10822">MADLYIDMDGLARTRDDIDRIGDLMKDPVGRMSDKAGAATSIEELRSKLQAFGDEWDYGIGRLEKYAKGVSESLEHIRKTFADLDQQLADVLKDQK</sequence>
<dbReference type="RefSeq" id="WP_129185955.1">
    <property type="nucleotide sequence ID" value="NZ_JAGIOG010000001.1"/>
</dbReference>